<evidence type="ECO:0000313" key="3">
    <source>
        <dbReference type="Proteomes" id="UP000254893"/>
    </source>
</evidence>
<evidence type="ECO:0008006" key="4">
    <source>
        <dbReference type="Google" id="ProtNLM"/>
    </source>
</evidence>
<dbReference type="AlphaFoldDB" id="A0A380BJQ5"/>
<reference evidence="2 3" key="1">
    <citation type="submission" date="2018-06" db="EMBL/GenBank/DDBJ databases">
        <authorList>
            <consortium name="Pathogen Informatics"/>
            <person name="Doyle S."/>
        </authorList>
    </citation>
    <scope>NUCLEOTIDE SEQUENCE [LARGE SCALE GENOMIC DNA]</scope>
    <source>
        <strain evidence="2 3">NCTC11388</strain>
    </source>
</reference>
<sequence length="1057" mass="118658">MKSKQVKILLLGILGLSSWNLYGQSSEPNYVHPKQYLPSSPDVMAFNRISRIPVGLYTGKPNINIPVSSLKLQDYEFPISINYNASGIKVEEIASSVGLGWSLSAYDNISVGVNGFGDFQNNGFATLSSTEFKLPDNYLTNLLSYKQEEYEGGVFYRLGLGSAEGTIDTQPDTYSYSINGNSGKFYFDQFGQPHTIPFNGFKIEHSGLGNNISITDLKGVKYTFAESEFSVLESNCASGPSMTGQTMLLTTITLPTGSTIQFEYVSLIYTQKIQRPLSRNRPLGTQNFGLDCININTDMTVNSKVISRILSSDGTEVNFHYGANRSDLVGTKLLDRIETKKADVVQNTNFYYSYFGSGGEAMRLKLDSVKKHQGEIYSFKYNEQVNLPDRYSFSQDHWGYYNGKNNTTLLPIESEFGFTSGANRDVDPNYIQANILTRIVYPSKGYTDFVYEPNDYFTKDTTSTVAHFDHYLNSPSSQTINFSIPPGATTNQSLLKIQVSGSSCGGGIGNEPEDPQNYIVSIQGNNGFQADYTAYQNQTLGLNLTPGTYTMRFSSAGTRTTNVTLSYDMITKEYFEGNRFAGGLRLKTQTSYANAMDPAPLVESYVYSIDGKSTGQINYKPKYTYLMEKYFLVANTDNFVAHKFYIQNSNSIDPLNTVQGGSVGYTFVSKLQSDVSKKIRIDSEFSYYGDYGGRYSYPLPPVISMDWANGLLLKETSYVDNNGLFSAIKEVRNTYSIEDEDSFWNYHFLPGTKPSFDAIRGIGYVIAFASPPYINGLIKKTATFYVNEYRLISKWVRQDSVITIMLNSPNNVKTESIMSYGDFYNFKPTRIKTMNSEGKVMSKLLYYSSSVPENLKTAETSLLKNKHQLTQIVLVSDSIGVNQQLDQRIAFKNFGNNRVNINKIYAKNGGADEYQQLEISLYDSYGNPTEFKDMSNSQSVYLWGYGGQYPIAEIKNATYSEIIAVLTQATINDLNSGTNTESQMEGLIKNASDKLRSNLPGSQVTSYTYKPLVGMTSKTDAKRQTEYYQYDGLQRLQHVLDQFQQLRQSYHYHYRPQ</sequence>
<dbReference type="RefSeq" id="WP_115169320.1">
    <property type="nucleotide sequence ID" value="NZ_UGYW01000002.1"/>
</dbReference>
<dbReference type="Proteomes" id="UP000254893">
    <property type="component" value="Unassembled WGS sequence"/>
</dbReference>
<evidence type="ECO:0000313" key="2">
    <source>
        <dbReference type="EMBL" id="SUJ02303.1"/>
    </source>
</evidence>
<gene>
    <name evidence="2" type="ORF">NCTC11388_00966</name>
</gene>
<dbReference type="EMBL" id="UGYW01000002">
    <property type="protein sequence ID" value="SUJ02303.1"/>
    <property type="molecule type" value="Genomic_DNA"/>
</dbReference>
<accession>A0A380BJQ5</accession>
<name>A0A380BJQ5_SPHSI</name>
<keyword evidence="1" id="KW-0732">Signal</keyword>
<protein>
    <recommendedName>
        <fullName evidence="4">YD repeat-containing protein</fullName>
    </recommendedName>
</protein>
<evidence type="ECO:0000256" key="1">
    <source>
        <dbReference type="SAM" id="SignalP"/>
    </source>
</evidence>
<proteinExistence type="predicted"/>
<feature type="chain" id="PRO_5016921446" description="YD repeat-containing protein" evidence="1">
    <location>
        <begin position="24"/>
        <end position="1057"/>
    </location>
</feature>
<feature type="signal peptide" evidence="1">
    <location>
        <begin position="1"/>
        <end position="23"/>
    </location>
</feature>
<organism evidence="2 3">
    <name type="scientific">Sphingobacterium spiritivorum</name>
    <name type="common">Flavobacterium spiritivorum</name>
    <dbReference type="NCBI Taxonomy" id="258"/>
    <lineage>
        <taxon>Bacteria</taxon>
        <taxon>Pseudomonadati</taxon>
        <taxon>Bacteroidota</taxon>
        <taxon>Sphingobacteriia</taxon>
        <taxon>Sphingobacteriales</taxon>
        <taxon>Sphingobacteriaceae</taxon>
        <taxon>Sphingobacterium</taxon>
    </lineage>
</organism>